<evidence type="ECO:0000256" key="5">
    <source>
        <dbReference type="ARBA" id="ARBA00023043"/>
    </source>
</evidence>
<dbReference type="SUPFAM" id="SSF48403">
    <property type="entry name" value="Ankyrin repeat"/>
    <property type="match status" value="1"/>
</dbReference>
<dbReference type="FunFam" id="1.25.40.20:FF:000072">
    <property type="entry name" value="Ankyrin repeat and LEM domain containing 2"/>
    <property type="match status" value="1"/>
</dbReference>
<dbReference type="PANTHER" id="PTHR12349:SF4">
    <property type="entry name" value="ANKYRIN REPEAT AND LEM DOMAIN-CONTAINING PROTEIN 2"/>
    <property type="match status" value="1"/>
</dbReference>
<dbReference type="InterPro" id="IPR056237">
    <property type="entry name" value="ANKLE2_3rd"/>
</dbReference>
<feature type="region of interest" description="Disordered" evidence="7">
    <location>
        <begin position="686"/>
        <end position="734"/>
    </location>
</feature>
<keyword evidence="5" id="KW-0040">ANK repeat</keyword>
<evidence type="ECO:0000313" key="10">
    <source>
        <dbReference type="Proteomes" id="UP001566132"/>
    </source>
</evidence>
<evidence type="ECO:0000256" key="7">
    <source>
        <dbReference type="SAM" id="MobiDB-lite"/>
    </source>
</evidence>
<name>A0ABD1EXT1_HYPHA</name>
<accession>A0ABD1EXT1</accession>
<dbReference type="Proteomes" id="UP001566132">
    <property type="component" value="Unassembled WGS sequence"/>
</dbReference>
<dbReference type="GO" id="GO:0005783">
    <property type="term" value="C:endoplasmic reticulum"/>
    <property type="evidence" value="ECO:0007669"/>
    <property type="project" value="UniProtKB-SubCell"/>
</dbReference>
<gene>
    <name evidence="9" type="ORF">ABEB36_005280</name>
</gene>
<sequence length="840" mass="95945">MDLDVQSDINSDGCNTEDKSKFPSVYYGVHIPNEPTNEQNNVFEDKETALKLARKHKKSRFKAFQFYHEAVDFSINGLEVTNAIEGDNLFKKDLAAPVGEKASPFRTPRPQELTEFRNKIEMGNFSCVQEMIHYNPRYLVSSGDTPSILQEGARLNALHVAAKAKNAEITEYILITISNPEFIKRLYGDDNQENAEQRCEMFVDLYLNTPNKGFNDTPLHIASKWGADKVVEILLSYPQCDKFKKNKHNKLAEDVICERADAKTPASVKRKIQQLLCDNYYVPLLRTDDNTLPPIVGQPFSPPNPPVWNNDPLSPRLEIHAYVGPMDKKNAETFRKVWKTPPRSLNLDSPNDKAITRENLTALRLKDPDKGLERLGNKLAHNYNYNWKEYWEFLDCFIDITSSEGLNLLEKHLKDQEKQLQEPFEVFSPIMSKRESIVSPITSLCNAFSACSIQDSDSKISDSVQACKPLVYVDKACQVVFANRIITSISLILKYSEREYEVAIKVLETDIKHLELLINSYMTDDRFADGVNFQKVHSRLAFLITKKLLDHYKDCDESFFISKLEIVLENLLKKSDYFSSDDEAPNLKETNNKPTMYREQVVCLLSRIKNYLESSNLPVNNEEHVVVWENFSVCNCIFHTKKPKRNNLSRNSSFKNHSSKSHRFDLKSVSKKLCFDDVDLGNPTVGSNGDVMLNMSSDSSKSDSDDEFYTPPTSPTNTGSPYASDSDDEFSDAQPPKVEAFLEGNCPTKTDYSVFNALKLADCNIDRMKYPTVYRWHHSISLFKKSERERWPSPSNKHHSPEKLNLSFKNNPALKPSWLRVTGPNSPMSAIKTFGLLNNR</sequence>
<comment type="similarity">
    <text evidence="2">Belongs to the ANKLE2 family.</text>
</comment>
<evidence type="ECO:0000256" key="4">
    <source>
        <dbReference type="ARBA" id="ARBA00022824"/>
    </source>
</evidence>
<evidence type="ECO:0000313" key="9">
    <source>
        <dbReference type="EMBL" id="KAL1505803.1"/>
    </source>
</evidence>
<dbReference type="SMART" id="SM00248">
    <property type="entry name" value="ANK"/>
    <property type="match status" value="2"/>
</dbReference>
<dbReference type="Gene3D" id="1.25.40.20">
    <property type="entry name" value="Ankyrin repeat-containing domain"/>
    <property type="match status" value="1"/>
</dbReference>
<dbReference type="InterPro" id="IPR002110">
    <property type="entry name" value="Ankyrin_rpt"/>
</dbReference>
<reference evidence="9 10" key="1">
    <citation type="submission" date="2024-05" db="EMBL/GenBank/DDBJ databases">
        <title>Genetic variation in Jamaican populations of the coffee berry borer (Hypothenemus hampei).</title>
        <authorList>
            <person name="Errbii M."/>
            <person name="Myrie A."/>
        </authorList>
    </citation>
    <scope>NUCLEOTIDE SEQUENCE [LARGE SCALE GENOMIC DNA]</scope>
    <source>
        <strain evidence="9">JA-Hopewell-2020-01-JO</strain>
        <tissue evidence="9">Whole body</tissue>
    </source>
</reference>
<organism evidence="9 10">
    <name type="scientific">Hypothenemus hampei</name>
    <name type="common">Coffee berry borer</name>
    <dbReference type="NCBI Taxonomy" id="57062"/>
    <lineage>
        <taxon>Eukaryota</taxon>
        <taxon>Metazoa</taxon>
        <taxon>Ecdysozoa</taxon>
        <taxon>Arthropoda</taxon>
        <taxon>Hexapoda</taxon>
        <taxon>Insecta</taxon>
        <taxon>Pterygota</taxon>
        <taxon>Neoptera</taxon>
        <taxon>Endopterygota</taxon>
        <taxon>Coleoptera</taxon>
        <taxon>Polyphaga</taxon>
        <taxon>Cucujiformia</taxon>
        <taxon>Curculionidae</taxon>
        <taxon>Scolytinae</taxon>
        <taxon>Hypothenemus</taxon>
    </lineage>
</organism>
<evidence type="ECO:0000259" key="8">
    <source>
        <dbReference type="Pfam" id="PF24567"/>
    </source>
</evidence>
<comment type="caution">
    <text evidence="9">The sequence shown here is derived from an EMBL/GenBank/DDBJ whole genome shotgun (WGS) entry which is preliminary data.</text>
</comment>
<evidence type="ECO:0000256" key="3">
    <source>
        <dbReference type="ARBA" id="ARBA00022618"/>
    </source>
</evidence>
<keyword evidence="6" id="KW-0131">Cell cycle</keyword>
<protein>
    <recommendedName>
        <fullName evidence="8">ANKLE2 third alpha/beta domain-containing protein</fullName>
    </recommendedName>
</protein>
<keyword evidence="4" id="KW-0256">Endoplasmic reticulum</keyword>
<proteinExistence type="inferred from homology"/>
<evidence type="ECO:0000256" key="2">
    <source>
        <dbReference type="ARBA" id="ARBA00007597"/>
    </source>
</evidence>
<evidence type="ECO:0000256" key="1">
    <source>
        <dbReference type="ARBA" id="ARBA00004240"/>
    </source>
</evidence>
<keyword evidence="3" id="KW-0132">Cell division</keyword>
<dbReference type="GO" id="GO:0007399">
    <property type="term" value="P:nervous system development"/>
    <property type="evidence" value="ECO:0007669"/>
    <property type="project" value="UniProtKB-ARBA"/>
</dbReference>
<dbReference type="GO" id="GO:0031468">
    <property type="term" value="P:nuclear membrane reassembly"/>
    <property type="evidence" value="ECO:0007669"/>
    <property type="project" value="UniProtKB-ARBA"/>
</dbReference>
<dbReference type="PANTHER" id="PTHR12349">
    <property type="entry name" value="ANKYRIN REPEAT AND LEM DOMAIN-CONTAINING PROTEIN 2"/>
    <property type="match status" value="1"/>
</dbReference>
<evidence type="ECO:0000256" key="6">
    <source>
        <dbReference type="ARBA" id="ARBA00023306"/>
    </source>
</evidence>
<dbReference type="AlphaFoldDB" id="A0ABD1EXT1"/>
<dbReference type="Pfam" id="PF24567">
    <property type="entry name" value="ANKLE2_3rd"/>
    <property type="match status" value="1"/>
</dbReference>
<dbReference type="EMBL" id="JBDJPC010000004">
    <property type="protein sequence ID" value="KAL1505803.1"/>
    <property type="molecule type" value="Genomic_DNA"/>
</dbReference>
<feature type="domain" description="ANKLE2 third alpha/beta" evidence="8">
    <location>
        <begin position="280"/>
        <end position="390"/>
    </location>
</feature>
<dbReference type="Pfam" id="PF12796">
    <property type="entry name" value="Ank_2"/>
    <property type="match status" value="1"/>
</dbReference>
<dbReference type="GO" id="GO:0051301">
    <property type="term" value="P:cell division"/>
    <property type="evidence" value="ECO:0007669"/>
    <property type="project" value="UniProtKB-KW"/>
</dbReference>
<comment type="subcellular location">
    <subcellularLocation>
        <location evidence="1">Endoplasmic reticulum</location>
    </subcellularLocation>
</comment>
<keyword evidence="10" id="KW-1185">Reference proteome</keyword>
<dbReference type="InterPro" id="IPR036770">
    <property type="entry name" value="Ankyrin_rpt-contain_sf"/>
</dbReference>